<dbReference type="GO" id="GO:0016013">
    <property type="term" value="C:syntrophin complex"/>
    <property type="evidence" value="ECO:0007669"/>
    <property type="project" value="UniProtKB-ARBA"/>
</dbReference>
<sequence length="5206" mass="576894">MSPGTRAQIAAKSLVPAAGQHCGRFRRHAGSVPSCVQRNPIPAPVRTRRDALPARRRGAALAAGRRIDDLRNCRRKVSAAASWDMTVAGRQQPELTERPASLLVPTPTKSGIALLYNEETNNTYDVCLKLTKGVLTIQKLDVVCTSGSESQVNHRTVVLRRQATGGLGLSIKGGAEHNVPVVISKIFKDQIADQSGKLFVGDAVLQVNGINVEHCTHEEVVHLLRTAGDEVTITVRYLREVPSFLKLPLGSPGLSTDHSRVSSPLFDSGVHLNGNGNNTAPSPPSPSANEPKYEKRWLDAVSLPLLMARVSRYKAGTDKLRSNCFEVFALDGASTNILQFCTAAESTDWLQAISSNISDLTQENIKIINKYCASDDQVVHMGWSCESPEGGPAGLSATFKFLALRGPYFYIFRSPPISAADWGQAETTYNLYEVLFKVHKLWLAEDCWLQARLYLGLEHSPEQQDNESLCFSILVGHGQSHTFRVELATDLAVWEKSFQRAVSLEVQRIRSKSYMCSSQGNVLCFTIDFGSGFTCSEGPSKTVLWRYKFSQLKGSSDDGKTRVKLLFKNAESKQIEMKRSAASFSQVLLLMKLDISTDKENLSISVHRRSAPASSTHAFAVLRQTEPETLEISRAAEVFQTTVQVLRSRARQRYERDVTAPELLSWEDVALIAEMSMCPPATHPTICRHDSKYRSISGLCNNRQNPLWGAANTPLVRWLPAQYEDGEREPKGWNRGRLYNGFQLPPPREVSTKIMKSAHKREQDTYSRLLVEWGQYIDHDMTFTPQSNSNSSLWPRVDCLNTCENVHPCFPIETLDGCMPFHRSLPVCFVNIGADIGQALQRQQMNSITSFIDASVVYGHTPKSESYLRDLSGLNGKLAINDRFTDPKGRPYLPFVATLPSPCRQDGRGERVECFSAGDSRVNEGLSLTSLHTIWLREHNRIAKALQGINGHWSPETIYQETRKIIGALHQVINMRDYIPKIIGPESFEHYIGPYGGYDPTTDPSAANVFATAAFRFGHATISPIVRRLDENFQEHEHFPNLRLHETFFSPWRIVKEGGIEPILRGLIGAAAPAVRSDMLVADEVTERLVVSKIMQHMDLASLNLQRGRDHGLPGYNDWRSFCGLTQIATLADLEEVVGDHAFAKEVQKVYKHLDNIDVWLGGLVENMLPGSRTGPLFACLIGKQMKALRDGDRFWWEAEGVFTEQQKAELLKGSLSRIICDNTDIGEVPYDPFRFEPYPSNYVSCDRIPSINLEAWREERSRDLELCGSPKRIENGDFILSSTSGKLVALYSCYHGFQLKGAAALVCEGNRWSNRPPQCEEICSSTSDNSNPNSTNGYQDPCHVANLQNASHGEEVLGKLSPNQKAELILDPNSGALQNETIVREVFKSLNKSHNDEQLGQFFLAFTDINKKRNITFIKNPAVRDTILNLTLTALAPEFEDFEPEDFELWFQVNLATVMASLHPGSLAVIPSNISCESYAAIESLHLQRNITFIKNPAVRDTILNLTLTALAPEFEDFEPEDFELWFQVNLATVMASLHPGSLAVIPSNISCESYAAILTGLRKSLKSLPLDISDGLRSGIESFKETFPRCAVAHSLMCQETQVDERLICAAFNRSQLEQTLSVGNVSEVLCNFTITMHACSSAKHLTPSNLAALQACSLEGQRTYPVEVWKLLFQKALTSLDQALELFATTAANNSFPIFPHLLEALGEVRIANFSEAQLQSVDFVSGWFQTKLRPFLASPSSNFLFCLSSKNFSCQTYQTVIQVFSSQRPSMDGERQRAVFTHFIKPFLSRNDSSDPGCVSSTNGSGDWLQTNIGGFSEYATLQDLKGLNPNFSSNESLSALTSAQLAQLTLSSGASNDTDQIDRVFGRLEVGNALENVEEFLTELTAKGQEPDFQPAVRDRVMNRTFLIIGPHFPHFETKDWFVWFHVKLVPVLASFSAVMLENATSNMNCSNYHVVVSGLAKASPEMPLHRRQKISGVLLGYLKRSASVINEPVCRRGIQSDAQWIAVNLGPFSQFTSYTDLQVFNITGAAVVDVLTPNQKAELILDPNSGALQNETIVREVFKSLNKSHNDEQLGQFFLAFTDINKKRNITFIKNPAVRDTILNLTLTALAPEFEDFEPEDFELWFQVNLATVMASLHPGSLAVIPSNISCESYAAILTGLRKSLKSLPLDISDGLRSGIESFKETFPRCAVAHSLMCQETQVDERLICAAFNRSQLEQTLSVGNVSEVLCNFTITMHACSSAKHLTPSNLAALQACSLEGQRTYPVEVWKLLFQKALTSLDQALELFATTAANNSFPIFPHLLEALGEVRIANFSEAQLQSVDFVSGWFQTKLRPFLASPSSNFLFCLSSKNFSCQTYQTVIQVFSSQRPSMDGERQRAVFTHFIKPFLSRNDSSDPGCVSSTNGSGDWLQTNIGGFSEYATLQDLKGLNPNFSSNESLSALTSAQLAQLTLSSGASNDTDQIDRVFGRLEVGNALENVEEFLTELTAKGQEPDFQPAVRDRVMNRTFLIIGPHFPHFETKDWFVWFHVKLVPVLASFSAVMLENATSNMNCSNYHVVVSGLAKASPEMPLHRRQKISGVLLGYLKRSASVINEPVCRRGIQSDAQWIAVNLGPFSQFTSYTDLQVFNITGAAVVDVLTPNQKAELILDPNSGALQNETIVREVFKSLNKSHNDEQLGQFFLAFTDINKKRNITFIKNPAVRDTILNLTLTALAPEFEDFEPEDFELWFQVNLATVMASLHPGSLAVIPSNISCESYAAILTGLRKSLKSLPLDISDGLRSGIESFKETFPRCAVAHSLMCQETQVDERLICAAFNRSQLEQTLSVGNVSEVLCNFTITMHACSSAKHLTPSNLAALQACSLEGQRTYPVEVWKLLFQKALTSLDQALELFATTAANNSFPIFPHLLEALGEVRIANFSEAQLQSVDFVSGWFQTKLRPFLASPSSNFLFCLSSKNFSCQTYQTVIQVFSSQRPSMDGERQRAVFTHFIKPFLSRNDSSDPGCVSSTNGSGDWLQTNIGGFSEYATLQDLKGLNPNFSSNESLSALTSAQLAQLTLSSGASNDTDQIDRVFGRLEVGNALENVEEFLTELTAKGQEPDFQPAVRDRVMNRTFLIIGPHFPHFETKDWFVWFHVKLVPVLASFSAVMLENATSNMNCSNYHVVVSGLAKASPEMPLHRRQKISGVLLGYLKRSASVINEPVCRRGIQSDAQWIAVNLGPFSQFTSYTDLQVFNITGAAVVDVLTPNQKAELILDPNSGALQNETIVREVFKSLNKSHNDEQLGQFFLAFTDINKKRNITFIKNPAVRDTILNLTLTALAPEFEDFEPEDFELWFQVNLATVMASLHPGSLAVIPSNISCESYAAILTGLRKSLKSLPLDISDGLRSGIESFKETFPRCAVAHSLMCQETQVDERLICAAFNRSQLEQTLSVGNVSEVLCNFTITMHACSSAKHLTPSNLAALQACSLEGQRTYPVEVWKLLFQKALTSLDQALELFATTAANNSFPIFPHLLEALGEVRIANFSEAQLQSVDFVSGWFQTKLRPFLASPSSNFLFCLSSKNFSCQTYQTVIQVFSSQRPSMDGERQRAVFTHFIKPFLSRNDSSDPGCVSSTNGSGDWLQTNIGGFSEYATLQDLKGLNPNFSSNESLSALTSAQLAQLTLSSGASNDTDQIDRVFGRLEVGNALENVEEFLTELTAKGQEPDFQPAVRDRVMNRTFLIIGPHFPHFETKDWFVWFHVKLVPVLASFSAVMLENATSNMNCSNYHVVVSGLAKASPEMPLHRRQKISGVLLGYLKRSASVINEPVCRRGIQSDAQWIAVNLGPFSQFTSYTDLQVFNITGANVLDSLSPRQKAELLLQPNNLSNETLVRAVFTELTMSSNVEDLGTFFDKFISGAAEQNLTTIEPRVRDTILNLTIMALDPKLSMLDAQGFKLWFQVYLPLFLPSIDSSTFGIISRNISCDSYKEIIKGCDSVYTLLSVKQTQEVFTFTKAYLQRHSSMGLSCVESINDDRRWLEDNFGRFRVHASYIDFLTLKNNFNGAEVAELLTLCQLAELAAAPSQLKTMQQVTKIMTAINPVDYSAFFDTVSPAIEAHPANYTEGVKSAFLQAVFDRGNLSSPAMNDTDFLLWLRVRLSPLLINLSRNLVAPLFDIGKNRGCNSSQEIIMLLDTLHVTLRSNTQREIFNSTLLFLQGPTPLKCYTGGSFYIYLRNTFLSFGFPDLSTFTSLLPQTRESELLSTISTSELSQFLSQPSVIDNNSDICVIFNNYNNTPAFLETEDVPDNVRRVTLPCVWSLALRSNSKAEVNSWFDLRLRSYLRFLSKSLISSTEVQNASCVAFQKLVSVMGTNFTYNSSEFGQGDVYTTIKTYLSPVSMGSGARCYNASDPELNSTSWFVNYIGNFVTFITVGDLTTFASTSQAKVFLEDQTNLELFNNTAVSENVTDYYISQLFELNPTFDPMKLPSSFLCSSEVPGEAYTSVNEADALLILNELKKSCNETVGPEVSAALASNIQTITADTFSALGSASAGLSTSQISSVPPLVLVSSLSTLSSISTWNPEQATILIQIMSTAGFKITTGSSLESIGTLVTGVPSESINKIPASELLGLSKSPAFVSSMLTAPDVVQQTFVKKILSVDTSPAKVVLNVPDAMATDIPPSMLLFSESTVDIDVINRKTWTRDQATMFFGSLATTEFDTEQLSPSVLQGFTCGSVKKMTTKRVRGLIHACRPRRGRAKVELKESQLTCMYNLLNGEISQNFEDYPSDMLLYLKNGDIKSTNCRSYITAVGAADFSVASSILKKDSLLLKEARSCLGINSLDLNRDNVEVLGNMACTLDSSYIQKADPLILEKLKACKDFSDSQVDAMEQLLLSGNTPYGNPTTWNRKTLENLGNLPLYFTRNIWGRFKTKTKKRYLKTFMPRLRKKKTKKRKLKGLFKQISALRTKRGAGCTVGNITQVTVSDPSFPFGYDQTQFNLCLDVPVLKDNLNSICEKVDDDGFQTIILKKLNEAYPSGLSDNVVKVLGSVSRAASLDDISKWSITIIDTLATLMKAEDGPWEAAKSKAIITRYLNTSGNTLGSTELNFIDSNLCSLDTSTLKTITPDSVRNANPLNVASCSSEQKRILYEISNTAFSSQRNDPISFYNLIKPSIGGASLADLETLSQEGVSMDVETFRSLNLRIYHNWGNLNMKEFASICSIISDLYLH</sequence>
<dbReference type="GO" id="GO:0006979">
    <property type="term" value="P:response to oxidative stress"/>
    <property type="evidence" value="ECO:0007669"/>
    <property type="project" value="InterPro"/>
</dbReference>
<evidence type="ECO:0000256" key="10">
    <source>
        <dbReference type="ARBA" id="ARBA00023157"/>
    </source>
</evidence>
<accession>A0A6A4TAJ7</accession>
<evidence type="ECO:0000256" key="9">
    <source>
        <dbReference type="ARBA" id="ARBA00023004"/>
    </source>
</evidence>
<dbReference type="PANTHER" id="PTHR11475">
    <property type="entry name" value="OXIDASE/PEROXIDASE"/>
    <property type="match status" value="1"/>
</dbReference>
<evidence type="ECO:0000256" key="1">
    <source>
        <dbReference type="ARBA" id="ARBA00001970"/>
    </source>
</evidence>
<evidence type="ECO:0000313" key="19">
    <source>
        <dbReference type="EMBL" id="KAF0044606.1"/>
    </source>
</evidence>
<comment type="similarity">
    <text evidence="13">Belongs to the peroxidase family. XPO subfamily.</text>
</comment>
<comment type="subcellular location">
    <subcellularLocation>
        <location evidence="2">Cytoplasm</location>
        <location evidence="2">Cytoskeleton</location>
    </subcellularLocation>
</comment>
<evidence type="ECO:0000256" key="15">
    <source>
        <dbReference type="PROSITE-ProRule" id="PRU00302"/>
    </source>
</evidence>
<dbReference type="GO" id="GO:0020037">
    <property type="term" value="F:heme binding"/>
    <property type="evidence" value="ECO:0007669"/>
    <property type="project" value="InterPro"/>
</dbReference>
<dbReference type="PANTHER" id="PTHR11475:SF60">
    <property type="entry name" value="THYROID PEROXIDASE"/>
    <property type="match status" value="1"/>
</dbReference>
<evidence type="ECO:0008006" key="21">
    <source>
        <dbReference type="Google" id="ProtNLM"/>
    </source>
</evidence>
<keyword evidence="4" id="KW-0963">Cytoplasm</keyword>
<keyword evidence="11" id="KW-0009">Actin-binding</keyword>
<dbReference type="InterPro" id="IPR055108">
    <property type="entry name" value="Syntrophin_4th"/>
</dbReference>
<feature type="binding site" description="axial binding residue" evidence="14">
    <location>
        <position position="1019"/>
    </location>
    <ligand>
        <name>heme b</name>
        <dbReference type="ChEBI" id="CHEBI:60344"/>
    </ligand>
    <ligandPart>
        <name>Fe</name>
        <dbReference type="ChEBI" id="CHEBI:18248"/>
    </ligandPart>
</feature>
<feature type="region of interest" description="Disordered" evidence="16">
    <location>
        <begin position="272"/>
        <end position="292"/>
    </location>
</feature>
<dbReference type="Pfam" id="PF00084">
    <property type="entry name" value="Sushi"/>
    <property type="match status" value="1"/>
</dbReference>
<keyword evidence="9 14" id="KW-0408">Iron</keyword>
<comment type="cofactor">
    <cofactor evidence="1">
        <name>heme b</name>
        <dbReference type="ChEBI" id="CHEBI:60344"/>
    </cofactor>
</comment>
<keyword evidence="12" id="KW-0206">Cytoskeleton</keyword>
<dbReference type="Gene3D" id="2.10.70.10">
    <property type="entry name" value="Complement Module, domain 1"/>
    <property type="match status" value="1"/>
</dbReference>
<dbReference type="SMART" id="SM00032">
    <property type="entry name" value="CCP"/>
    <property type="match status" value="1"/>
</dbReference>
<feature type="domain" description="Sushi" evidence="18">
    <location>
        <begin position="1266"/>
        <end position="1322"/>
    </location>
</feature>
<dbReference type="GO" id="GO:0046872">
    <property type="term" value="F:metal ion binding"/>
    <property type="evidence" value="ECO:0007669"/>
    <property type="project" value="UniProtKB-KW"/>
</dbReference>
<gene>
    <name evidence="19" type="ORF">F2P81_003764</name>
</gene>
<keyword evidence="15" id="KW-0768">Sushi</keyword>
<dbReference type="Proteomes" id="UP000438429">
    <property type="component" value="Unassembled WGS sequence"/>
</dbReference>
<evidence type="ECO:0000256" key="13">
    <source>
        <dbReference type="ARBA" id="ARBA00061342"/>
    </source>
</evidence>
<dbReference type="Gene3D" id="2.30.29.30">
    <property type="entry name" value="Pleckstrin-homology domain (PH domain)/Phosphotyrosine-binding domain (PTB)"/>
    <property type="match status" value="1"/>
</dbReference>
<dbReference type="InterPro" id="IPR019791">
    <property type="entry name" value="Haem_peroxidase_animal"/>
</dbReference>
<evidence type="ECO:0000259" key="18">
    <source>
        <dbReference type="PROSITE" id="PS50923"/>
    </source>
</evidence>
<dbReference type="InterPro" id="IPR010335">
    <property type="entry name" value="Mesothelin"/>
</dbReference>
<proteinExistence type="inferred from homology"/>
<dbReference type="CDD" id="cd00033">
    <property type="entry name" value="CCP"/>
    <property type="match status" value="1"/>
</dbReference>
<dbReference type="PROSITE" id="PS50106">
    <property type="entry name" value="PDZ"/>
    <property type="match status" value="1"/>
</dbReference>
<dbReference type="Pfam" id="PF23012">
    <property type="entry name" value="Syntrophin_4th"/>
    <property type="match status" value="1"/>
</dbReference>
<name>A0A6A4TAJ7_SCOMX</name>
<dbReference type="Gene3D" id="2.30.42.10">
    <property type="match status" value="1"/>
</dbReference>
<evidence type="ECO:0000256" key="6">
    <source>
        <dbReference type="ARBA" id="ARBA00022723"/>
    </source>
</evidence>
<dbReference type="PRINTS" id="PR00457">
    <property type="entry name" value="ANPEROXIDASE"/>
</dbReference>
<dbReference type="Pfam" id="PF00595">
    <property type="entry name" value="PDZ"/>
    <property type="match status" value="1"/>
</dbReference>
<dbReference type="SUPFAM" id="SSF50729">
    <property type="entry name" value="PH domain-like"/>
    <property type="match status" value="1"/>
</dbReference>
<evidence type="ECO:0000256" key="4">
    <source>
        <dbReference type="ARBA" id="ARBA00022490"/>
    </source>
</evidence>
<reference evidence="19 20" key="1">
    <citation type="submission" date="2019-06" db="EMBL/GenBank/DDBJ databases">
        <title>Draft genomes of female and male turbot (Scophthalmus maximus).</title>
        <authorList>
            <person name="Xu H."/>
            <person name="Xu X.-W."/>
            <person name="Shao C."/>
            <person name="Chen S."/>
        </authorList>
    </citation>
    <scope>NUCLEOTIDE SEQUENCE [LARGE SCALE GENOMIC DNA]</scope>
    <source>
        <strain evidence="19">Ysfricsl-2016a</strain>
        <tissue evidence="19">Blood</tissue>
    </source>
</reference>
<dbReference type="SUPFAM" id="SSF48113">
    <property type="entry name" value="Heme-dependent peroxidases"/>
    <property type="match status" value="1"/>
</dbReference>
<dbReference type="InterPro" id="IPR037120">
    <property type="entry name" value="Haem_peroxidase_sf_animal"/>
</dbReference>
<evidence type="ECO:0000259" key="17">
    <source>
        <dbReference type="PROSITE" id="PS50106"/>
    </source>
</evidence>
<dbReference type="GO" id="GO:0005615">
    <property type="term" value="C:extracellular space"/>
    <property type="evidence" value="ECO:0007669"/>
    <property type="project" value="TreeGrafter"/>
</dbReference>
<dbReference type="InterPro" id="IPR001478">
    <property type="entry name" value="PDZ"/>
</dbReference>
<dbReference type="FunFam" id="1.10.640.10:FF:000001">
    <property type="entry name" value="Peroxidasin homolog"/>
    <property type="match status" value="1"/>
</dbReference>
<dbReference type="Gene3D" id="1.10.640.10">
    <property type="entry name" value="Haem peroxidase domain superfamily, animal type"/>
    <property type="match status" value="1"/>
</dbReference>
<keyword evidence="6 14" id="KW-0479">Metal-binding</keyword>
<dbReference type="SUPFAM" id="SSF57535">
    <property type="entry name" value="Complement control module/SCR domain"/>
    <property type="match status" value="1"/>
</dbReference>
<keyword evidence="8" id="KW-0560">Oxidoreductase</keyword>
<evidence type="ECO:0000256" key="7">
    <source>
        <dbReference type="ARBA" id="ARBA00022729"/>
    </source>
</evidence>
<evidence type="ECO:0000256" key="11">
    <source>
        <dbReference type="ARBA" id="ARBA00023203"/>
    </source>
</evidence>
<dbReference type="SUPFAM" id="SSF50156">
    <property type="entry name" value="PDZ domain-like"/>
    <property type="match status" value="1"/>
</dbReference>
<comment type="caution">
    <text evidence="19">The sequence shown here is derived from an EMBL/GenBank/DDBJ whole genome shotgun (WGS) entry which is preliminary data.</text>
</comment>
<dbReference type="InterPro" id="IPR035976">
    <property type="entry name" value="Sushi/SCR/CCP_sf"/>
</dbReference>
<protein>
    <recommendedName>
        <fullName evidence="21">Thyroid peroxidase</fullName>
    </recommendedName>
</protein>
<dbReference type="InterPro" id="IPR000436">
    <property type="entry name" value="Sushi_SCR_CCP_dom"/>
</dbReference>
<keyword evidence="7" id="KW-0732">Signal</keyword>
<evidence type="ECO:0000256" key="16">
    <source>
        <dbReference type="SAM" id="MobiDB-lite"/>
    </source>
</evidence>
<evidence type="ECO:0000313" key="20">
    <source>
        <dbReference type="Proteomes" id="UP000438429"/>
    </source>
</evidence>
<keyword evidence="10" id="KW-1015">Disulfide bond</keyword>
<organism evidence="19 20">
    <name type="scientific">Scophthalmus maximus</name>
    <name type="common">Turbot</name>
    <name type="synonym">Psetta maxima</name>
    <dbReference type="NCBI Taxonomy" id="52904"/>
    <lineage>
        <taxon>Eukaryota</taxon>
        <taxon>Metazoa</taxon>
        <taxon>Chordata</taxon>
        <taxon>Craniata</taxon>
        <taxon>Vertebrata</taxon>
        <taxon>Euteleostomi</taxon>
        <taxon>Actinopterygii</taxon>
        <taxon>Neopterygii</taxon>
        <taxon>Teleostei</taxon>
        <taxon>Neoteleostei</taxon>
        <taxon>Acanthomorphata</taxon>
        <taxon>Carangaria</taxon>
        <taxon>Pleuronectiformes</taxon>
        <taxon>Pleuronectoidei</taxon>
        <taxon>Scophthalmidae</taxon>
        <taxon>Scophthalmus</taxon>
    </lineage>
</organism>
<dbReference type="Pfam" id="PF06060">
    <property type="entry name" value="Mesothelin"/>
    <property type="match status" value="1"/>
</dbReference>
<dbReference type="GO" id="GO:0003779">
    <property type="term" value="F:actin binding"/>
    <property type="evidence" value="ECO:0007669"/>
    <property type="project" value="UniProtKB-KW"/>
</dbReference>
<dbReference type="SMART" id="SM00228">
    <property type="entry name" value="PDZ"/>
    <property type="match status" value="1"/>
</dbReference>
<feature type="domain" description="PDZ" evidence="17">
    <location>
        <begin position="156"/>
        <end position="239"/>
    </location>
</feature>
<keyword evidence="5 14" id="KW-0349">Heme</keyword>
<comment type="similarity">
    <text evidence="3">Belongs to the syntrophin family.</text>
</comment>
<evidence type="ECO:0000256" key="5">
    <source>
        <dbReference type="ARBA" id="ARBA00022617"/>
    </source>
</evidence>
<dbReference type="Pfam" id="PF03098">
    <property type="entry name" value="An_peroxidase"/>
    <property type="match status" value="1"/>
</dbReference>
<dbReference type="GO" id="GO:0004601">
    <property type="term" value="F:peroxidase activity"/>
    <property type="evidence" value="ECO:0007669"/>
    <property type="project" value="InterPro"/>
</dbReference>
<dbReference type="FunFam" id="2.30.42.10:FF:000080">
    <property type="entry name" value="Syntrophin gamma 1"/>
    <property type="match status" value="1"/>
</dbReference>
<dbReference type="PROSITE" id="PS50923">
    <property type="entry name" value="SUSHI"/>
    <property type="match status" value="1"/>
</dbReference>
<comment type="caution">
    <text evidence="15">Lacks conserved residue(s) required for the propagation of feature annotation.</text>
</comment>
<dbReference type="PROSITE" id="PS50292">
    <property type="entry name" value="PEROXIDASE_3"/>
    <property type="match status" value="1"/>
</dbReference>
<dbReference type="InterPro" id="IPR036034">
    <property type="entry name" value="PDZ_sf"/>
</dbReference>
<evidence type="ECO:0000256" key="2">
    <source>
        <dbReference type="ARBA" id="ARBA00004245"/>
    </source>
</evidence>
<dbReference type="InterPro" id="IPR010255">
    <property type="entry name" value="Haem_peroxidase_sf"/>
</dbReference>
<dbReference type="CDD" id="cd06801">
    <property type="entry name" value="PDZ_syntrophin-like"/>
    <property type="match status" value="1"/>
</dbReference>
<dbReference type="EMBL" id="VEVO01000003">
    <property type="protein sequence ID" value="KAF0044606.1"/>
    <property type="molecule type" value="Genomic_DNA"/>
</dbReference>
<evidence type="ECO:0000256" key="8">
    <source>
        <dbReference type="ARBA" id="ARBA00023002"/>
    </source>
</evidence>
<evidence type="ECO:0000256" key="14">
    <source>
        <dbReference type="PIRSR" id="PIRSR619791-2"/>
    </source>
</evidence>
<dbReference type="GO" id="GO:0005856">
    <property type="term" value="C:cytoskeleton"/>
    <property type="evidence" value="ECO:0007669"/>
    <property type="project" value="UniProtKB-SubCell"/>
</dbReference>
<dbReference type="InterPro" id="IPR011993">
    <property type="entry name" value="PH-like_dom_sf"/>
</dbReference>
<evidence type="ECO:0000256" key="3">
    <source>
        <dbReference type="ARBA" id="ARBA00010798"/>
    </source>
</evidence>
<evidence type="ECO:0000256" key="12">
    <source>
        <dbReference type="ARBA" id="ARBA00023212"/>
    </source>
</evidence>